<organism evidence="1 2">
    <name type="scientific">Parasphingorhabdus halotolerans</name>
    <dbReference type="NCBI Taxonomy" id="2725558"/>
    <lineage>
        <taxon>Bacteria</taxon>
        <taxon>Pseudomonadati</taxon>
        <taxon>Pseudomonadota</taxon>
        <taxon>Alphaproteobacteria</taxon>
        <taxon>Sphingomonadales</taxon>
        <taxon>Sphingomonadaceae</taxon>
        <taxon>Parasphingorhabdus</taxon>
    </lineage>
</organism>
<proteinExistence type="predicted"/>
<dbReference type="AlphaFoldDB" id="A0A6H2DNN3"/>
<reference evidence="1 2" key="1">
    <citation type="submission" date="2020-04" db="EMBL/GenBank/DDBJ databases">
        <title>Genome sequence for Sphingorhabdus sp. strain M1.</title>
        <authorList>
            <person name="Park S.-J."/>
        </authorList>
    </citation>
    <scope>NUCLEOTIDE SEQUENCE [LARGE SCALE GENOMIC DNA]</scope>
    <source>
        <strain evidence="1 2">JK6</strain>
    </source>
</reference>
<evidence type="ECO:0000313" key="2">
    <source>
        <dbReference type="Proteomes" id="UP000501600"/>
    </source>
</evidence>
<dbReference type="EMBL" id="CP051217">
    <property type="protein sequence ID" value="QJB70269.1"/>
    <property type="molecule type" value="Genomic_DNA"/>
</dbReference>
<dbReference type="KEGG" id="phao:HF685_14120"/>
<gene>
    <name evidence="1" type="ORF">HF685_14120</name>
</gene>
<protein>
    <submittedName>
        <fullName evidence="1">Uncharacterized protein</fullName>
    </submittedName>
</protein>
<evidence type="ECO:0000313" key="1">
    <source>
        <dbReference type="EMBL" id="QJB70269.1"/>
    </source>
</evidence>
<keyword evidence="2" id="KW-1185">Reference proteome</keyword>
<name>A0A6H2DNN3_9SPHN</name>
<dbReference type="Proteomes" id="UP000501600">
    <property type="component" value="Chromosome"/>
</dbReference>
<dbReference type="RefSeq" id="WP_168820535.1">
    <property type="nucleotide sequence ID" value="NZ_CP051217.1"/>
</dbReference>
<sequence length="246" mass="26736">MATTEHTINDAIANALRTTRHGWNDEKVVRSENTGTLTGNSKRPDILVTEDGVSPVVIETEVLPAITVEPEAKDRLGETLRLNGRAILSSIAVRTPEGFRKLSGTALADEIAKTEDMEFALFTGNKPDDCTRWPLKGWIKGSISDLSVLAQAATVPPAIVENAADELMLGVTQAAGQLEGIEKSYPVALDLIAEALCQEDSDQTRRMATTILANAFVFHENLAHGLYSFLGRNILSFKRYASEVRS</sequence>
<accession>A0A6H2DNN3</accession>